<dbReference type="Gene3D" id="2.60.40.10">
    <property type="entry name" value="Immunoglobulins"/>
    <property type="match status" value="2"/>
</dbReference>
<dbReference type="PANTHER" id="PTHR46942:SF1">
    <property type="entry name" value="SIALIC ACID-BINDING IG-LIKE LECTIN 15"/>
    <property type="match status" value="1"/>
</dbReference>
<dbReference type="InterPro" id="IPR007110">
    <property type="entry name" value="Ig-like_dom"/>
</dbReference>
<dbReference type="InterPro" id="IPR013783">
    <property type="entry name" value="Ig-like_fold"/>
</dbReference>
<dbReference type="InterPro" id="IPR042836">
    <property type="entry name" value="SIG15"/>
</dbReference>
<dbReference type="GO" id="GO:2001204">
    <property type="term" value="P:regulation of osteoclast development"/>
    <property type="evidence" value="ECO:0007669"/>
    <property type="project" value="TreeGrafter"/>
</dbReference>
<dbReference type="InterPro" id="IPR036179">
    <property type="entry name" value="Ig-like_dom_sf"/>
</dbReference>
<feature type="transmembrane region" description="Helical" evidence="1">
    <location>
        <begin position="203"/>
        <end position="226"/>
    </location>
</feature>
<organism evidence="3 4">
    <name type="scientific">Triplophysa rosa</name>
    <name type="common">Cave loach</name>
    <dbReference type="NCBI Taxonomy" id="992332"/>
    <lineage>
        <taxon>Eukaryota</taxon>
        <taxon>Metazoa</taxon>
        <taxon>Chordata</taxon>
        <taxon>Craniata</taxon>
        <taxon>Vertebrata</taxon>
        <taxon>Euteleostomi</taxon>
        <taxon>Actinopterygii</taxon>
        <taxon>Neopterygii</taxon>
        <taxon>Teleostei</taxon>
        <taxon>Ostariophysi</taxon>
        <taxon>Cypriniformes</taxon>
        <taxon>Nemacheilidae</taxon>
        <taxon>Triplophysa</taxon>
    </lineage>
</organism>
<evidence type="ECO:0000259" key="2">
    <source>
        <dbReference type="PROSITE" id="PS50835"/>
    </source>
</evidence>
<dbReference type="GO" id="GO:0032956">
    <property type="term" value="P:regulation of actin cytoskeleton organization"/>
    <property type="evidence" value="ECO:0007669"/>
    <property type="project" value="TreeGrafter"/>
</dbReference>
<dbReference type="Pfam" id="PF07686">
    <property type="entry name" value="V-set"/>
    <property type="match status" value="1"/>
</dbReference>
<feature type="domain" description="Ig-like" evidence="2">
    <location>
        <begin position="1"/>
        <end position="107"/>
    </location>
</feature>
<dbReference type="EMBL" id="JAFHDT010000008">
    <property type="protein sequence ID" value="KAI7806936.1"/>
    <property type="molecule type" value="Genomic_DNA"/>
</dbReference>
<dbReference type="AlphaFoldDB" id="A0A9W8C3L9"/>
<keyword evidence="1" id="KW-1133">Transmembrane helix</keyword>
<gene>
    <name evidence="3" type="ORF">IRJ41_014513</name>
</gene>
<evidence type="ECO:0000313" key="4">
    <source>
        <dbReference type="Proteomes" id="UP001059041"/>
    </source>
</evidence>
<name>A0A9W8C3L9_TRIRA</name>
<protein>
    <submittedName>
        <fullName evidence="3">Sialic acid binding Ig-like lectin 15</fullName>
    </submittedName>
</protein>
<dbReference type="PANTHER" id="PTHR46942">
    <property type="entry name" value="SIALIC ACID-BINDING IG-LIKE LECTIN 15"/>
    <property type="match status" value="1"/>
</dbReference>
<feature type="domain" description="Ig-like" evidence="2">
    <location>
        <begin position="111"/>
        <end position="194"/>
    </location>
</feature>
<dbReference type="Pfam" id="PF07679">
    <property type="entry name" value="I-set"/>
    <property type="match status" value="1"/>
</dbReference>
<sequence length="229" mass="25475">MGKNVILPCVFKHPRQNTYASKITVKWIQNRVAKPIFLCSLRNQTDRQDLTCSDPRSPKRFWLHGNPRRGDLSLGINDSQFTDISRYICRVELDYESYQSRTSTLLNITAPAEILNLTLDLQAQAQGGMLKCIAQGNPIPSVKWMSLAKSQETVPISKTENSDYTVISSIPFSGQDVFTCQAVNSLGQAERTFPPKPLNDSGLLVWISALGCLLFLGMLVVVGVVVKSR</sequence>
<proteinExistence type="predicted"/>
<dbReference type="GO" id="GO:0005886">
    <property type="term" value="C:plasma membrane"/>
    <property type="evidence" value="ECO:0007669"/>
    <property type="project" value="TreeGrafter"/>
</dbReference>
<keyword evidence="4" id="KW-1185">Reference proteome</keyword>
<evidence type="ECO:0000256" key="1">
    <source>
        <dbReference type="SAM" id="Phobius"/>
    </source>
</evidence>
<dbReference type="GO" id="GO:0045124">
    <property type="term" value="P:regulation of bone resorption"/>
    <property type="evidence" value="ECO:0007669"/>
    <property type="project" value="TreeGrafter"/>
</dbReference>
<dbReference type="Proteomes" id="UP001059041">
    <property type="component" value="Linkage Group LG8"/>
</dbReference>
<evidence type="ECO:0000313" key="3">
    <source>
        <dbReference type="EMBL" id="KAI7806936.1"/>
    </source>
</evidence>
<keyword evidence="1" id="KW-0472">Membrane</keyword>
<dbReference type="PROSITE" id="PS50835">
    <property type="entry name" value="IG_LIKE"/>
    <property type="match status" value="2"/>
</dbReference>
<reference evidence="3" key="1">
    <citation type="submission" date="2021-02" db="EMBL/GenBank/DDBJ databases">
        <title>Comparative genomics reveals that relaxation of natural selection precedes convergent phenotypic evolution of cavefish.</title>
        <authorList>
            <person name="Peng Z."/>
        </authorList>
    </citation>
    <scope>NUCLEOTIDE SEQUENCE</scope>
    <source>
        <tissue evidence="3">Muscle</tissue>
    </source>
</reference>
<dbReference type="InterPro" id="IPR013098">
    <property type="entry name" value="Ig_I-set"/>
</dbReference>
<dbReference type="InterPro" id="IPR013106">
    <property type="entry name" value="Ig_V-set"/>
</dbReference>
<accession>A0A9W8C3L9</accession>
<comment type="caution">
    <text evidence="3">The sequence shown here is derived from an EMBL/GenBank/DDBJ whole genome shotgun (WGS) entry which is preliminary data.</text>
</comment>
<dbReference type="SUPFAM" id="SSF48726">
    <property type="entry name" value="Immunoglobulin"/>
    <property type="match status" value="2"/>
</dbReference>
<keyword evidence="1" id="KW-0812">Transmembrane</keyword>